<name>A0A6B3NQE3_9CYAN</name>
<gene>
    <name evidence="1" type="ORF">F6J89_28495</name>
</gene>
<dbReference type="EMBL" id="JAAHFQ010000823">
    <property type="protein sequence ID" value="NER31448.1"/>
    <property type="molecule type" value="Genomic_DNA"/>
</dbReference>
<dbReference type="AlphaFoldDB" id="A0A6B3NQE3"/>
<dbReference type="Pfam" id="PF11209">
    <property type="entry name" value="LmeA"/>
    <property type="match status" value="1"/>
</dbReference>
<proteinExistence type="predicted"/>
<accession>A0A6B3NQE3</accession>
<sequence length="267" mass="29428">MEFFTILLSSLLTVVSPVSLIIDNIAEDAIRSRLEQVEQLAVRVDNTPSYQLLQGQVERVRIAGRGLFLKPDIRIELLELETDPIHLDLSSLRKSTDSSPQALLEQPFQAGVRLVLTESDLNRALLSPIVTAQLKQLGRRFLGGSQRNYEFLNPRIEFLGENRLSFLLEVQEGNAPPLAVRIESGISLVSGHLVELIEPEILVENDAFPPELVSKLAGSLRDSLDIRTLEGAGIIMRLLELNIGTSELEATAFVRVNSSESAPAASQ</sequence>
<protein>
    <submittedName>
        <fullName evidence="1">DUF2993 domain-containing protein</fullName>
    </submittedName>
</protein>
<evidence type="ECO:0000313" key="1">
    <source>
        <dbReference type="EMBL" id="NER31448.1"/>
    </source>
</evidence>
<reference evidence="1" key="1">
    <citation type="submission" date="2019-11" db="EMBL/GenBank/DDBJ databases">
        <title>Genomic insights into an expanded diversity of filamentous marine cyanobacteria reveals the extraordinary biosynthetic potential of Moorea and Okeania.</title>
        <authorList>
            <person name="Ferreira Leao T."/>
            <person name="Wang M."/>
            <person name="Moss N."/>
            <person name="Da Silva R."/>
            <person name="Sanders J."/>
            <person name="Nurk S."/>
            <person name="Gurevich A."/>
            <person name="Humphrey G."/>
            <person name="Reher R."/>
            <person name="Zhu Q."/>
            <person name="Belda-Ferre P."/>
            <person name="Glukhov E."/>
            <person name="Rex R."/>
            <person name="Dorrestein P.C."/>
            <person name="Knight R."/>
            <person name="Pevzner P."/>
            <person name="Gerwick W.H."/>
            <person name="Gerwick L."/>
        </authorList>
    </citation>
    <scope>NUCLEOTIDE SEQUENCE</scope>
    <source>
        <strain evidence="1">SIO1C4</strain>
    </source>
</reference>
<organism evidence="1">
    <name type="scientific">Symploca sp. SIO1C4</name>
    <dbReference type="NCBI Taxonomy" id="2607765"/>
    <lineage>
        <taxon>Bacteria</taxon>
        <taxon>Bacillati</taxon>
        <taxon>Cyanobacteriota</taxon>
        <taxon>Cyanophyceae</taxon>
        <taxon>Coleofasciculales</taxon>
        <taxon>Coleofasciculaceae</taxon>
        <taxon>Symploca</taxon>
    </lineage>
</organism>
<comment type="caution">
    <text evidence="1">The sequence shown here is derived from an EMBL/GenBank/DDBJ whole genome shotgun (WGS) entry which is preliminary data.</text>
</comment>
<dbReference type="InterPro" id="IPR021373">
    <property type="entry name" value="DUF2993"/>
</dbReference>